<dbReference type="Pfam" id="PF00759">
    <property type="entry name" value="Glyco_hydro_9"/>
    <property type="match status" value="1"/>
</dbReference>
<evidence type="ECO:0000259" key="3">
    <source>
        <dbReference type="Pfam" id="PF00759"/>
    </source>
</evidence>
<organism evidence="4">
    <name type="scientific">marine sediment metagenome</name>
    <dbReference type="NCBI Taxonomy" id="412755"/>
    <lineage>
        <taxon>unclassified sequences</taxon>
        <taxon>metagenomes</taxon>
        <taxon>ecological metagenomes</taxon>
    </lineage>
</organism>
<dbReference type="Gene3D" id="1.50.10.10">
    <property type="match status" value="1"/>
</dbReference>
<sequence>CFHPADGMKIFASTAPLMDTGNGLNRKDDNFGNLVRGATDRIVADAWGGYHDAGDWDRRIQHLVVSRVLLELAELFGDYFTRVSLNIPESGGRLPDVADEALFNLDCYRRMQTPDGGIRGGIESAEHPRYGEASWQESLTVMAYAPGVWSSYIYAGVAARAAHWFDKHHPEGAAVYRESAIRAMQWAEAKVAEGDYEKQFDYTPHGINDSRNLAAAELYRLTGEKKWHDIFRETTFLDVEGATISKYGSPKAYVQNDAAFAYINTNRPDVDKSIQAICGAALIREADFYLDAQAKAGFRWIKHPVRPAIGTFSASNECSYVIRAHKITGDDKYLRAAVLTCQIHTGANPLNMCFTTGLGHDYPRHPLQVDHRISNQPAPAGITVVGPLDWSQFGGLESPVCQVSAQHCYPDCAKWPIIENFMDTYWTNLMCEYTVHQFMAPTAYIWGYLAASSR</sequence>
<protein>
    <recommendedName>
        <fullName evidence="3">Glycoside hydrolase family 9 domain-containing protein</fullName>
    </recommendedName>
</protein>
<proteinExistence type="predicted"/>
<comment type="caution">
    <text evidence="4">The sequence shown here is derived from an EMBL/GenBank/DDBJ whole genome shotgun (WGS) entry which is preliminary data.</text>
</comment>
<dbReference type="InterPro" id="IPR012341">
    <property type="entry name" value="6hp_glycosidase-like_sf"/>
</dbReference>
<evidence type="ECO:0000313" key="4">
    <source>
        <dbReference type="EMBL" id="KKL79991.1"/>
    </source>
</evidence>
<dbReference type="EMBL" id="LAZR01022997">
    <property type="protein sequence ID" value="KKL79991.1"/>
    <property type="molecule type" value="Genomic_DNA"/>
</dbReference>
<dbReference type="SUPFAM" id="SSF48208">
    <property type="entry name" value="Six-hairpin glycosidases"/>
    <property type="match status" value="1"/>
</dbReference>
<accession>A0A0F9FNA6</accession>
<dbReference type="InterPro" id="IPR001701">
    <property type="entry name" value="Glyco_hydro_9"/>
</dbReference>
<evidence type="ECO:0000256" key="2">
    <source>
        <dbReference type="ARBA" id="ARBA00023326"/>
    </source>
</evidence>
<feature type="non-terminal residue" evidence="4">
    <location>
        <position position="1"/>
    </location>
</feature>
<name>A0A0F9FNA6_9ZZZZ</name>
<keyword evidence="2" id="KW-0624">Polysaccharide degradation</keyword>
<dbReference type="GO" id="GO:0000272">
    <property type="term" value="P:polysaccharide catabolic process"/>
    <property type="evidence" value="ECO:0007669"/>
    <property type="project" value="UniProtKB-KW"/>
</dbReference>
<dbReference type="InterPro" id="IPR008928">
    <property type="entry name" value="6-hairpin_glycosidase_sf"/>
</dbReference>
<gene>
    <name evidence="4" type="ORF">LCGC14_2009280</name>
</gene>
<evidence type="ECO:0000256" key="1">
    <source>
        <dbReference type="ARBA" id="ARBA00023277"/>
    </source>
</evidence>
<dbReference type="AlphaFoldDB" id="A0A0F9FNA6"/>
<feature type="domain" description="Glycoside hydrolase family 9" evidence="3">
    <location>
        <begin position="39"/>
        <end position="411"/>
    </location>
</feature>
<reference evidence="4" key="1">
    <citation type="journal article" date="2015" name="Nature">
        <title>Complex archaea that bridge the gap between prokaryotes and eukaryotes.</title>
        <authorList>
            <person name="Spang A."/>
            <person name="Saw J.H."/>
            <person name="Jorgensen S.L."/>
            <person name="Zaremba-Niedzwiedzka K."/>
            <person name="Martijn J."/>
            <person name="Lind A.E."/>
            <person name="van Eijk R."/>
            <person name="Schleper C."/>
            <person name="Guy L."/>
            <person name="Ettema T.J."/>
        </authorList>
    </citation>
    <scope>NUCLEOTIDE SEQUENCE</scope>
</reference>
<keyword evidence="1" id="KW-0119">Carbohydrate metabolism</keyword>
<dbReference type="GO" id="GO:0004553">
    <property type="term" value="F:hydrolase activity, hydrolyzing O-glycosyl compounds"/>
    <property type="evidence" value="ECO:0007669"/>
    <property type="project" value="InterPro"/>
</dbReference>